<feature type="transmembrane region" description="Helical" evidence="5">
    <location>
        <begin position="75"/>
        <end position="95"/>
    </location>
</feature>
<evidence type="ECO:0008006" key="8">
    <source>
        <dbReference type="Google" id="ProtNLM"/>
    </source>
</evidence>
<accession>A0A1E4TDA5</accession>
<feature type="transmembrane region" description="Helical" evidence="5">
    <location>
        <begin position="429"/>
        <end position="452"/>
    </location>
</feature>
<keyword evidence="3 5" id="KW-1133">Transmembrane helix</keyword>
<feature type="transmembrane region" description="Helical" evidence="5">
    <location>
        <begin position="491"/>
        <end position="508"/>
    </location>
</feature>
<evidence type="ECO:0000256" key="4">
    <source>
        <dbReference type="ARBA" id="ARBA00023136"/>
    </source>
</evidence>
<evidence type="ECO:0000256" key="1">
    <source>
        <dbReference type="ARBA" id="ARBA00004141"/>
    </source>
</evidence>
<dbReference type="PIRSF" id="PIRSF006060">
    <property type="entry name" value="AA_transporter"/>
    <property type="match status" value="1"/>
</dbReference>
<feature type="transmembrane region" description="Helical" evidence="5">
    <location>
        <begin position="310"/>
        <end position="332"/>
    </location>
</feature>
<evidence type="ECO:0000256" key="5">
    <source>
        <dbReference type="SAM" id="Phobius"/>
    </source>
</evidence>
<evidence type="ECO:0000313" key="6">
    <source>
        <dbReference type="EMBL" id="ODV89745.1"/>
    </source>
</evidence>
<dbReference type="InterPro" id="IPR002293">
    <property type="entry name" value="AA/rel_permease1"/>
</dbReference>
<dbReference type="Proteomes" id="UP000095023">
    <property type="component" value="Unassembled WGS sequence"/>
</dbReference>
<protein>
    <recommendedName>
        <fullName evidence="8">Amino acid permease/ SLC12A domain-containing protein</fullName>
    </recommendedName>
</protein>
<keyword evidence="2 5" id="KW-0812">Transmembrane</keyword>
<dbReference type="GO" id="GO:0016020">
    <property type="term" value="C:membrane"/>
    <property type="evidence" value="ECO:0007669"/>
    <property type="project" value="UniProtKB-SubCell"/>
</dbReference>
<dbReference type="Gene3D" id="1.20.1740.10">
    <property type="entry name" value="Amino acid/polyamine transporter I"/>
    <property type="match status" value="1"/>
</dbReference>
<feature type="transmembrane region" description="Helical" evidence="5">
    <location>
        <begin position="464"/>
        <end position="485"/>
    </location>
</feature>
<dbReference type="EMBL" id="KV453843">
    <property type="protein sequence ID" value="ODV89745.1"/>
    <property type="molecule type" value="Genomic_DNA"/>
</dbReference>
<feature type="transmembrane region" description="Helical" evidence="5">
    <location>
        <begin position="228"/>
        <end position="253"/>
    </location>
</feature>
<name>A0A1E4TDA5_9ASCO</name>
<feature type="transmembrane region" description="Helical" evidence="5">
    <location>
        <begin position="197"/>
        <end position="216"/>
    </location>
</feature>
<reference evidence="7" key="1">
    <citation type="submission" date="2016-02" db="EMBL/GenBank/DDBJ databases">
        <title>Comparative genomics of biotechnologically important yeasts.</title>
        <authorList>
            <consortium name="DOE Joint Genome Institute"/>
            <person name="Riley R."/>
            <person name="Haridas S."/>
            <person name="Wolfe K.H."/>
            <person name="Lopes M.R."/>
            <person name="Hittinger C.T."/>
            <person name="Goker M."/>
            <person name="Salamov A."/>
            <person name="Wisecaver J."/>
            <person name="Long T.M."/>
            <person name="Aerts A.L."/>
            <person name="Barry K."/>
            <person name="Choi C."/>
            <person name="Clum A."/>
            <person name="Coughlan A.Y."/>
            <person name="Deshpande S."/>
            <person name="Douglass A.P."/>
            <person name="Hanson S.J."/>
            <person name="Klenk H.-P."/>
            <person name="Labutti K."/>
            <person name="Lapidus A."/>
            <person name="Lindquist E."/>
            <person name="Lipzen A."/>
            <person name="Meier-Kolthoff J.P."/>
            <person name="Ohm R.A."/>
            <person name="Otillar R.P."/>
            <person name="Pangilinan J."/>
            <person name="Peng Y."/>
            <person name="Rokas A."/>
            <person name="Rosa C.A."/>
            <person name="Scheuner C."/>
            <person name="Sibirny A.A."/>
            <person name="Slot J.C."/>
            <person name="Stielow J.B."/>
            <person name="Sun H."/>
            <person name="Kurtzman C.P."/>
            <person name="Blackwell M."/>
            <person name="Jeffries T.W."/>
            <person name="Grigoriev I.V."/>
        </authorList>
    </citation>
    <scope>NUCLEOTIDE SEQUENCE [LARGE SCALE GENOMIC DNA]</scope>
    <source>
        <strain evidence="7">NRRL Y-17796</strain>
    </source>
</reference>
<dbReference type="OrthoDB" id="10062876at2759"/>
<sequence length="517" mass="55417">MPDSFELASLADSDTDAQFLSTSQRSERSNSVSSGTRNRSFSVASLALSFADSLGFTGGLLSTYNPDAPVLIKRLGLFSGLALVIGLQIGSGIFASPGNVSANTGSIGAALTTWVIAGLLAWTGALSYAELGAALPHNGGAQVYLQHVYGPFLSFLYSWCAIVLLKPGSAAIIAVVFGEYVNRAAFGALDLSPTLMVWLDKIIALVGLFLAVLLNSFSTRKAASFSNILVICKFAILIAVIVFGIVYAAAGAVEGHKPGAFDNGIWSNTSKDISQFATALYSALWAFDGWDNVNFIAGDLKEPTKTLPKIVQFAMPTVIIAYLIVNISYFLVLPLPEINATNTVALAFGDRVLGYTGRLIFACAVGLSCFGALNATMFSSARLIQSAARNNFIPRYFAAGEEGKVPLRSLLLFAVLIVVYVLVGNFEQLVIIYGVSGYLFYFITVLGVIILRFRDRTLYRPYKVWLSTPIIFCCVALFLMSRGIFSKPMSSIITLAFIAAGVPIYFITKNTDLFGKA</sequence>
<feature type="transmembrane region" description="Helical" evidence="5">
    <location>
        <begin position="107"/>
        <end position="131"/>
    </location>
</feature>
<keyword evidence="4 5" id="KW-0472">Membrane</keyword>
<feature type="transmembrane region" description="Helical" evidence="5">
    <location>
        <begin position="152"/>
        <end position="177"/>
    </location>
</feature>
<evidence type="ECO:0000256" key="3">
    <source>
        <dbReference type="ARBA" id="ARBA00022989"/>
    </source>
</evidence>
<dbReference type="GO" id="GO:0015179">
    <property type="term" value="F:L-amino acid transmembrane transporter activity"/>
    <property type="evidence" value="ECO:0007669"/>
    <property type="project" value="TreeGrafter"/>
</dbReference>
<feature type="transmembrane region" description="Helical" evidence="5">
    <location>
        <begin position="41"/>
        <end position="63"/>
    </location>
</feature>
<dbReference type="AlphaFoldDB" id="A0A1E4TDA5"/>
<dbReference type="InterPro" id="IPR050598">
    <property type="entry name" value="AminoAcid_Transporter"/>
</dbReference>
<dbReference type="PANTHER" id="PTHR11785:SF512">
    <property type="entry name" value="SOBREMESA, ISOFORM B"/>
    <property type="match status" value="1"/>
</dbReference>
<organism evidence="6 7">
    <name type="scientific">Tortispora caseinolytica NRRL Y-17796</name>
    <dbReference type="NCBI Taxonomy" id="767744"/>
    <lineage>
        <taxon>Eukaryota</taxon>
        <taxon>Fungi</taxon>
        <taxon>Dikarya</taxon>
        <taxon>Ascomycota</taxon>
        <taxon>Saccharomycotina</taxon>
        <taxon>Trigonopsidomycetes</taxon>
        <taxon>Trigonopsidales</taxon>
        <taxon>Trigonopsidaceae</taxon>
        <taxon>Tortispora</taxon>
    </lineage>
</organism>
<evidence type="ECO:0000256" key="2">
    <source>
        <dbReference type="ARBA" id="ARBA00022692"/>
    </source>
</evidence>
<dbReference type="FunFam" id="1.20.1740.10:FF:000042">
    <property type="entry name" value="Similar to amino acid transporter"/>
    <property type="match status" value="1"/>
</dbReference>
<keyword evidence="7" id="KW-1185">Reference proteome</keyword>
<comment type="subcellular location">
    <subcellularLocation>
        <location evidence="1">Membrane</location>
        <topology evidence="1">Multi-pass membrane protein</topology>
    </subcellularLocation>
</comment>
<dbReference type="Pfam" id="PF13520">
    <property type="entry name" value="AA_permease_2"/>
    <property type="match status" value="1"/>
</dbReference>
<feature type="transmembrane region" description="Helical" evidence="5">
    <location>
        <begin position="405"/>
        <end position="423"/>
    </location>
</feature>
<evidence type="ECO:0000313" key="7">
    <source>
        <dbReference type="Proteomes" id="UP000095023"/>
    </source>
</evidence>
<proteinExistence type="predicted"/>
<gene>
    <name evidence="6" type="ORF">CANCADRAFT_4369</name>
</gene>
<feature type="transmembrane region" description="Helical" evidence="5">
    <location>
        <begin position="273"/>
        <end position="290"/>
    </location>
</feature>
<dbReference type="PANTHER" id="PTHR11785">
    <property type="entry name" value="AMINO ACID TRANSPORTER"/>
    <property type="match status" value="1"/>
</dbReference>
<feature type="transmembrane region" description="Helical" evidence="5">
    <location>
        <begin position="359"/>
        <end position="384"/>
    </location>
</feature>